<evidence type="ECO:0000313" key="2">
    <source>
        <dbReference type="EMBL" id="OGG84836.1"/>
    </source>
</evidence>
<reference evidence="2 3" key="1">
    <citation type="journal article" date="2016" name="Nat. Commun.">
        <title>Thousands of microbial genomes shed light on interconnected biogeochemical processes in an aquifer system.</title>
        <authorList>
            <person name="Anantharaman K."/>
            <person name="Brown C.T."/>
            <person name="Hug L.A."/>
            <person name="Sharon I."/>
            <person name="Castelle C.J."/>
            <person name="Probst A.J."/>
            <person name="Thomas B.C."/>
            <person name="Singh A."/>
            <person name="Wilkins M.J."/>
            <person name="Karaoz U."/>
            <person name="Brodie E.L."/>
            <person name="Williams K.H."/>
            <person name="Hubbard S.S."/>
            <person name="Banfield J.F."/>
        </authorList>
    </citation>
    <scope>NUCLEOTIDE SEQUENCE [LARGE SCALE GENOMIC DNA]</scope>
</reference>
<evidence type="ECO:0000256" key="1">
    <source>
        <dbReference type="SAM" id="MobiDB-lite"/>
    </source>
</evidence>
<proteinExistence type="predicted"/>
<comment type="caution">
    <text evidence="2">The sequence shown here is derived from an EMBL/GenBank/DDBJ whole genome shotgun (WGS) entry which is preliminary data.</text>
</comment>
<feature type="region of interest" description="Disordered" evidence="1">
    <location>
        <begin position="38"/>
        <end position="102"/>
    </location>
</feature>
<name>A0A1F6FG59_9BACT</name>
<evidence type="ECO:0000313" key="3">
    <source>
        <dbReference type="Proteomes" id="UP000177325"/>
    </source>
</evidence>
<feature type="compositionally biased region" description="Polar residues" evidence="1">
    <location>
        <begin position="46"/>
        <end position="60"/>
    </location>
</feature>
<dbReference type="EMBL" id="MFMM01000001">
    <property type="protein sequence ID" value="OGG84836.1"/>
    <property type="molecule type" value="Genomic_DNA"/>
</dbReference>
<organism evidence="2 3">
    <name type="scientific">Candidatus Kaiserbacteria bacterium RIFCSPLOWO2_12_FULL_45_26</name>
    <dbReference type="NCBI Taxonomy" id="1798525"/>
    <lineage>
        <taxon>Bacteria</taxon>
        <taxon>Candidatus Kaiseribacteriota</taxon>
    </lineage>
</organism>
<dbReference type="Proteomes" id="UP000177325">
    <property type="component" value="Unassembled WGS sequence"/>
</dbReference>
<accession>A0A1F6FG59</accession>
<protein>
    <submittedName>
        <fullName evidence="2">Uncharacterized protein</fullName>
    </submittedName>
</protein>
<gene>
    <name evidence="2" type="ORF">A3G90_02020</name>
</gene>
<dbReference type="AlphaFoldDB" id="A0A1F6FG59"/>
<sequence>MFQGNWKCSKCGGAITELPFQPRSEAGLTCRTCYAKSKDPAGGGSSYQNGAPADTSTLGASTHDDRDVPDFADFDAPSSEPMSDNGLDAIGATAPAEKPRTTGNWQCATCGAAITSLPFTPRDVTSLKCIDCFKRSKA</sequence>